<dbReference type="SUPFAM" id="SSF53795">
    <property type="entry name" value="PEP carboxykinase-like"/>
    <property type="match status" value="1"/>
</dbReference>
<dbReference type="GO" id="GO:0006094">
    <property type="term" value="P:gluconeogenesis"/>
    <property type="evidence" value="ECO:0007669"/>
    <property type="project" value="UniProtKB-KW"/>
</dbReference>
<name>A0A6P6CXW3_PTEVA</name>
<dbReference type="InterPro" id="IPR008209">
    <property type="entry name" value="PEP_carboxykinase_GTP"/>
</dbReference>
<dbReference type="InterPro" id="IPR013035">
    <property type="entry name" value="PEP_carboxykinase_C"/>
</dbReference>
<dbReference type="GO" id="GO:0046327">
    <property type="term" value="P:glycerol biosynthetic process from pyruvate"/>
    <property type="evidence" value="ECO:0007669"/>
    <property type="project" value="TreeGrafter"/>
</dbReference>
<keyword evidence="3" id="KW-1185">Reference proteome</keyword>
<dbReference type="FunFam" id="3.90.228.20:FF:000005">
    <property type="entry name" value="Phosphoenolpyruvate carboxykinase [GTP], mitochondrial"/>
    <property type="match status" value="1"/>
</dbReference>
<dbReference type="PANTHER" id="PTHR11561">
    <property type="entry name" value="PHOSPHOENOLPYRUVATE CARBOXYKINASE"/>
    <property type="match status" value="1"/>
</dbReference>
<gene>
    <name evidence="4" type="primary">LOC111745708</name>
</gene>
<dbReference type="OrthoDB" id="5841594at2759"/>
<evidence type="ECO:0000313" key="4">
    <source>
        <dbReference type="RefSeq" id="XP_023392381.1"/>
    </source>
</evidence>
<dbReference type="GO" id="GO:0071549">
    <property type="term" value="P:cellular response to dexamethasone stimulus"/>
    <property type="evidence" value="ECO:0007669"/>
    <property type="project" value="TreeGrafter"/>
</dbReference>
<proteinExistence type="predicted"/>
<feature type="domain" description="Phosphoenolpyruvate carboxykinase C-terminal P-loop" evidence="2">
    <location>
        <begin position="13"/>
        <end position="192"/>
    </location>
</feature>
<evidence type="ECO:0000256" key="1">
    <source>
        <dbReference type="ARBA" id="ARBA00022432"/>
    </source>
</evidence>
<dbReference type="RefSeq" id="XP_023392381.1">
    <property type="nucleotide sequence ID" value="XM_023536613.1"/>
</dbReference>
<dbReference type="Proteomes" id="UP000515202">
    <property type="component" value="Unplaced"/>
</dbReference>
<organism evidence="3 4">
    <name type="scientific">Pteropus vampyrus</name>
    <name type="common">Large flying fox</name>
    <dbReference type="NCBI Taxonomy" id="132908"/>
    <lineage>
        <taxon>Eukaryota</taxon>
        <taxon>Metazoa</taxon>
        <taxon>Chordata</taxon>
        <taxon>Craniata</taxon>
        <taxon>Vertebrata</taxon>
        <taxon>Euteleostomi</taxon>
        <taxon>Mammalia</taxon>
        <taxon>Eutheria</taxon>
        <taxon>Laurasiatheria</taxon>
        <taxon>Chiroptera</taxon>
        <taxon>Yinpterochiroptera</taxon>
        <taxon>Pteropodoidea</taxon>
        <taxon>Pteropodidae</taxon>
        <taxon>Pteropodinae</taxon>
        <taxon>Pteropus</taxon>
    </lineage>
</organism>
<accession>A0A6P6CXW3</accession>
<dbReference type="GO" id="GO:0004613">
    <property type="term" value="F:phosphoenolpyruvate carboxykinase (GTP) activity"/>
    <property type="evidence" value="ECO:0007669"/>
    <property type="project" value="TreeGrafter"/>
</dbReference>
<reference evidence="4" key="1">
    <citation type="submission" date="2025-08" db="UniProtKB">
        <authorList>
            <consortium name="RefSeq"/>
        </authorList>
    </citation>
    <scope>IDENTIFICATION</scope>
    <source>
        <tissue evidence="4">Kidney</tissue>
    </source>
</reference>
<dbReference type="GO" id="GO:0071333">
    <property type="term" value="P:cellular response to glucose stimulus"/>
    <property type="evidence" value="ECO:0007669"/>
    <property type="project" value="TreeGrafter"/>
</dbReference>
<dbReference type="Pfam" id="PF00821">
    <property type="entry name" value="PEPCK_GTP"/>
    <property type="match status" value="1"/>
</dbReference>
<dbReference type="KEGG" id="pvp:111745708"/>
<dbReference type="GeneID" id="111745708"/>
<dbReference type="GO" id="GO:0032869">
    <property type="term" value="P:cellular response to insulin stimulus"/>
    <property type="evidence" value="ECO:0007669"/>
    <property type="project" value="TreeGrafter"/>
</dbReference>
<dbReference type="Gene3D" id="3.90.228.20">
    <property type="match status" value="1"/>
</dbReference>
<dbReference type="GO" id="GO:0005829">
    <property type="term" value="C:cytosol"/>
    <property type="evidence" value="ECO:0007669"/>
    <property type="project" value="TreeGrafter"/>
</dbReference>
<dbReference type="GO" id="GO:0070365">
    <property type="term" value="P:hepatocyte differentiation"/>
    <property type="evidence" value="ECO:0007669"/>
    <property type="project" value="TreeGrafter"/>
</dbReference>
<dbReference type="GO" id="GO:0019543">
    <property type="term" value="P:propionate catabolic process"/>
    <property type="evidence" value="ECO:0007669"/>
    <property type="project" value="TreeGrafter"/>
</dbReference>
<dbReference type="GO" id="GO:0030145">
    <property type="term" value="F:manganese ion binding"/>
    <property type="evidence" value="ECO:0007669"/>
    <property type="project" value="TreeGrafter"/>
</dbReference>
<dbReference type="GO" id="GO:0006107">
    <property type="term" value="P:oxaloacetate metabolic process"/>
    <property type="evidence" value="ECO:0007669"/>
    <property type="project" value="TreeGrafter"/>
</dbReference>
<sequence>MSSLKECFFFPAKGVPLVYEALSWQHGVFVGAAMRSEATAAAEHKGKVIMHDPFAMRPFFGYNFGKYLAHWLSMAQHPAAKLPKIFHVNWFRKDKEGKFLWPGFGENVRVLEWMFNRIDGKGGAKLTAIGYVPEEGALNLKGLGGVNVKELLDVSKKFWEEEAEVIQTYLEEQVNTDLPFEVEREILALRQRVSQMESDSGLHP</sequence>
<evidence type="ECO:0000313" key="3">
    <source>
        <dbReference type="Proteomes" id="UP000515202"/>
    </source>
</evidence>
<evidence type="ECO:0000259" key="2">
    <source>
        <dbReference type="Pfam" id="PF00821"/>
    </source>
</evidence>
<dbReference type="AlphaFoldDB" id="A0A6P6CXW3"/>
<dbReference type="InterPro" id="IPR035077">
    <property type="entry name" value="PEP_carboxykinase_GTP_C"/>
</dbReference>
<protein>
    <submittedName>
        <fullName evidence="4">Phosphoenolpyruvate carboxykinase, cytosolic [GTP]-like</fullName>
    </submittedName>
</protein>
<dbReference type="GO" id="GO:0042594">
    <property type="term" value="P:response to starvation"/>
    <property type="evidence" value="ECO:0007669"/>
    <property type="project" value="TreeGrafter"/>
</dbReference>
<keyword evidence="1" id="KW-0312">Gluconeogenesis</keyword>
<dbReference type="GO" id="GO:0005525">
    <property type="term" value="F:GTP binding"/>
    <property type="evidence" value="ECO:0007669"/>
    <property type="project" value="InterPro"/>
</dbReference>
<dbReference type="PANTHER" id="PTHR11561:SF18">
    <property type="entry name" value="PHOSPHOENOLPYRUVATE CARBOXYKINASE, CYTOSOLIC [GTP]"/>
    <property type="match status" value="1"/>
</dbReference>